<dbReference type="AlphaFoldDB" id="A0A4Q6Y6K4"/>
<proteinExistence type="predicted"/>
<protein>
    <submittedName>
        <fullName evidence="2">DUF1838 domain-containing protein</fullName>
    </submittedName>
</protein>
<accession>A0A4Q6Y6K4</accession>
<dbReference type="EMBL" id="SGIS01000003">
    <property type="protein sequence ID" value="RZF66042.1"/>
    <property type="molecule type" value="Genomic_DNA"/>
</dbReference>
<evidence type="ECO:0000256" key="1">
    <source>
        <dbReference type="SAM" id="MobiDB-lite"/>
    </source>
</evidence>
<keyword evidence="3" id="KW-1185">Reference proteome</keyword>
<dbReference type="PROSITE" id="PS51318">
    <property type="entry name" value="TAT"/>
    <property type="match status" value="1"/>
</dbReference>
<name>A0A4Q6Y6K4_9SPHN</name>
<gene>
    <name evidence="2" type="ORF">EWE75_03355</name>
</gene>
<feature type="region of interest" description="Disordered" evidence="1">
    <location>
        <begin position="325"/>
        <end position="350"/>
    </location>
</feature>
<dbReference type="InterPro" id="IPR014990">
    <property type="entry name" value="DUF1838"/>
</dbReference>
<reference evidence="2 3" key="1">
    <citation type="submission" date="2019-02" db="EMBL/GenBank/DDBJ databases">
        <authorList>
            <person name="Li Y."/>
        </authorList>
    </citation>
    <scope>NUCLEOTIDE SEQUENCE [LARGE SCALE GENOMIC DNA]</scope>
    <source>
        <strain evidence="2 3">3-7</strain>
    </source>
</reference>
<evidence type="ECO:0000313" key="3">
    <source>
        <dbReference type="Proteomes" id="UP000292085"/>
    </source>
</evidence>
<comment type="caution">
    <text evidence="2">The sequence shown here is derived from an EMBL/GenBank/DDBJ whole genome shotgun (WGS) entry which is preliminary data.</text>
</comment>
<dbReference type="RefSeq" id="WP_130155280.1">
    <property type="nucleotide sequence ID" value="NZ_SGIS01000003.1"/>
</dbReference>
<dbReference type="Pfam" id="PF08894">
    <property type="entry name" value="DUF1838"/>
    <property type="match status" value="1"/>
</dbReference>
<evidence type="ECO:0000313" key="2">
    <source>
        <dbReference type="EMBL" id="RZF66042.1"/>
    </source>
</evidence>
<organism evidence="2 3">
    <name type="scientific">Sphingomonas populi</name>
    <dbReference type="NCBI Taxonomy" id="2484750"/>
    <lineage>
        <taxon>Bacteria</taxon>
        <taxon>Pseudomonadati</taxon>
        <taxon>Pseudomonadota</taxon>
        <taxon>Alphaproteobacteria</taxon>
        <taxon>Sphingomonadales</taxon>
        <taxon>Sphingomonadaceae</taxon>
        <taxon>Sphingomonas</taxon>
    </lineage>
</organism>
<dbReference type="InterPro" id="IPR006311">
    <property type="entry name" value="TAT_signal"/>
</dbReference>
<dbReference type="OrthoDB" id="1490196at2"/>
<sequence>MLFETMHNAVSRRSALGFMGMGAAAGLVPPFAAAAASQSRNPNLRPLDVLDPRENLYGFAKMWGTIGPKAVKSGYYGVQYAIVGSKRAVPMFGYYGFGNNRNIIQPDGSVKVLGKECGYFTDLHTGEILDVWDNPWTGEKCEVFPFLNDRWRGTLGLEQKVFKVGDSETVNNDMGKGKTAKGAPFRLPWNRVGDQYLLGWDYAHEYTNPVTPEGWPKASSGARVNPSEHFTVFTPTAEIDDRSVTSARFHAGFTRQAPWWPWMKMGQSGVEGVLMGRMFSYKITGTEEDIPKVVLKRVERDRPDLLEEPTDGPDEGVRGTLEAYAETVPPETPGYVSPLAEARKRALQGT</sequence>
<dbReference type="Proteomes" id="UP000292085">
    <property type="component" value="Unassembled WGS sequence"/>
</dbReference>